<dbReference type="InterPro" id="IPR036514">
    <property type="entry name" value="SGNH_hydro_sf"/>
</dbReference>
<sequence>MKFILLLALTASAALAADAPKQAPKKAAKRGPHPSLVKVEDVADLPRVLLIGDSISMGYTLDVREMLKGKANVHRIPTNGGPTTNGLKNIKAWLAESKWDVIHFNWGLHDLKYIGEDPAKLEDPKAPGAHPQVALADYEKNLAELVKIMQGTGAKLIWCNTTPVPAGSAGRVEGDEVKYNEAAARVMKAAGISTDDLCAHAAAKLKDVQLPANVHYSPEGYHYLAEKVAAVIAENLPKKQP</sequence>
<feature type="signal peptide" evidence="1">
    <location>
        <begin position="1"/>
        <end position="16"/>
    </location>
</feature>
<gene>
    <name evidence="2" type="ORF">HNQ65_004704</name>
</gene>
<name>A0A7W7YF67_9BACT</name>
<organism evidence="2 3">
    <name type="scientific">Prosthecobacter vanneervenii</name>
    <dbReference type="NCBI Taxonomy" id="48466"/>
    <lineage>
        <taxon>Bacteria</taxon>
        <taxon>Pseudomonadati</taxon>
        <taxon>Verrucomicrobiota</taxon>
        <taxon>Verrucomicrobiia</taxon>
        <taxon>Verrucomicrobiales</taxon>
        <taxon>Verrucomicrobiaceae</taxon>
        <taxon>Prosthecobacter</taxon>
    </lineage>
</organism>
<evidence type="ECO:0000313" key="3">
    <source>
        <dbReference type="Proteomes" id="UP000590740"/>
    </source>
</evidence>
<feature type="chain" id="PRO_5030926451" evidence="1">
    <location>
        <begin position="17"/>
        <end position="241"/>
    </location>
</feature>
<dbReference type="EC" id="3.1.1.5" evidence="2"/>
<comment type="caution">
    <text evidence="2">The sequence shown here is derived from an EMBL/GenBank/DDBJ whole genome shotgun (WGS) entry which is preliminary data.</text>
</comment>
<keyword evidence="1" id="KW-0732">Signal</keyword>
<reference evidence="2 3" key="1">
    <citation type="submission" date="2020-08" db="EMBL/GenBank/DDBJ databases">
        <title>Genomic Encyclopedia of Type Strains, Phase IV (KMG-IV): sequencing the most valuable type-strain genomes for metagenomic binning, comparative biology and taxonomic classification.</title>
        <authorList>
            <person name="Goeker M."/>
        </authorList>
    </citation>
    <scope>NUCLEOTIDE SEQUENCE [LARGE SCALE GENOMIC DNA]</scope>
    <source>
        <strain evidence="2 3">DSM 12252</strain>
    </source>
</reference>
<dbReference type="PANTHER" id="PTHR30383">
    <property type="entry name" value="THIOESTERASE 1/PROTEASE 1/LYSOPHOSPHOLIPASE L1"/>
    <property type="match status" value="1"/>
</dbReference>
<dbReference type="AlphaFoldDB" id="A0A7W7YF67"/>
<protein>
    <submittedName>
        <fullName evidence="2">Acyl-CoA thioesterase-1</fullName>
        <ecNumber evidence="2">3.1.1.5</ecNumber>
        <ecNumber evidence="2">3.1.2.-</ecNumber>
    </submittedName>
</protein>
<accession>A0A7W7YF67</accession>
<dbReference type="GO" id="GO:0004622">
    <property type="term" value="F:phosphatidylcholine lysophospholipase activity"/>
    <property type="evidence" value="ECO:0007669"/>
    <property type="project" value="UniProtKB-EC"/>
</dbReference>
<dbReference type="RefSeq" id="WP_184343539.1">
    <property type="nucleotide sequence ID" value="NZ_JACHIG010000013.1"/>
</dbReference>
<evidence type="ECO:0000256" key="1">
    <source>
        <dbReference type="SAM" id="SignalP"/>
    </source>
</evidence>
<dbReference type="PANTHER" id="PTHR30383:SF26">
    <property type="entry name" value="SGNH HYDROLASE-TYPE ESTERASE DOMAIN-CONTAINING PROTEIN"/>
    <property type="match status" value="1"/>
</dbReference>
<dbReference type="Proteomes" id="UP000590740">
    <property type="component" value="Unassembled WGS sequence"/>
</dbReference>
<dbReference type="Gene3D" id="3.40.50.1110">
    <property type="entry name" value="SGNH hydrolase"/>
    <property type="match status" value="1"/>
</dbReference>
<dbReference type="CDD" id="cd00229">
    <property type="entry name" value="SGNH_hydrolase"/>
    <property type="match status" value="1"/>
</dbReference>
<proteinExistence type="predicted"/>
<dbReference type="InterPro" id="IPR051532">
    <property type="entry name" value="Ester_Hydrolysis_Enzymes"/>
</dbReference>
<evidence type="ECO:0000313" key="2">
    <source>
        <dbReference type="EMBL" id="MBB5035096.1"/>
    </source>
</evidence>
<dbReference type="EC" id="3.1.2.-" evidence="2"/>
<keyword evidence="3" id="KW-1185">Reference proteome</keyword>
<dbReference type="SUPFAM" id="SSF52266">
    <property type="entry name" value="SGNH hydrolase"/>
    <property type="match status" value="1"/>
</dbReference>
<dbReference type="EMBL" id="JACHIG010000013">
    <property type="protein sequence ID" value="MBB5035096.1"/>
    <property type="molecule type" value="Genomic_DNA"/>
</dbReference>
<keyword evidence="2" id="KW-0378">Hydrolase</keyword>